<dbReference type="GO" id="GO:0051082">
    <property type="term" value="F:unfolded protein binding"/>
    <property type="evidence" value="ECO:0007669"/>
    <property type="project" value="InterPro"/>
</dbReference>
<accession>A0A9J2PWW9</accession>
<keyword evidence="7" id="KW-0677">Repeat</keyword>
<dbReference type="AlphaFoldDB" id="A0A9J2PWW9"/>
<evidence type="ECO:0000256" key="11">
    <source>
        <dbReference type="ARBA" id="ARBA00023186"/>
    </source>
</evidence>
<feature type="binding site" evidence="13">
    <location>
        <position position="126"/>
    </location>
    <ligand>
        <name>an alpha-D-glucoside</name>
        <dbReference type="ChEBI" id="CHEBI:22390"/>
    </ligand>
</feature>
<dbReference type="InterPro" id="IPR018124">
    <property type="entry name" value="Calret/calnex_CS"/>
</dbReference>
<organism evidence="17 18">
    <name type="scientific">Ascaris lumbricoides</name>
    <name type="common">Giant roundworm</name>
    <dbReference type="NCBI Taxonomy" id="6252"/>
    <lineage>
        <taxon>Eukaryota</taxon>
        <taxon>Metazoa</taxon>
        <taxon>Ecdysozoa</taxon>
        <taxon>Nematoda</taxon>
        <taxon>Chromadorea</taxon>
        <taxon>Rhabditida</taxon>
        <taxon>Spirurina</taxon>
        <taxon>Ascaridomorpha</taxon>
        <taxon>Ascaridoidea</taxon>
        <taxon>Ascarididae</taxon>
        <taxon>Ascaris</taxon>
    </lineage>
</organism>
<comment type="subcellular location">
    <subcellularLocation>
        <location evidence="1 12">Endoplasmic reticulum lumen</location>
    </subcellularLocation>
</comment>
<feature type="compositionally biased region" description="Basic and acidic residues" evidence="16">
    <location>
        <begin position="357"/>
        <end position="433"/>
    </location>
</feature>
<dbReference type="PROSITE" id="PS00804">
    <property type="entry name" value="CALRETICULIN_2"/>
    <property type="match status" value="1"/>
</dbReference>
<evidence type="ECO:0000256" key="8">
    <source>
        <dbReference type="ARBA" id="ARBA00022824"/>
    </source>
</evidence>
<feature type="binding site" evidence="13">
    <location>
        <position position="107"/>
    </location>
    <ligand>
        <name>an alpha-D-glucoside</name>
        <dbReference type="ChEBI" id="CHEBI:22390"/>
    </ligand>
</feature>
<keyword evidence="4" id="KW-0479">Metal-binding</keyword>
<keyword evidence="8 12" id="KW-0256">Endoplasmic reticulum</keyword>
<proteinExistence type="inferred from homology"/>
<sequence length="433" mass="51089">MLTILSVIVTFFTISRAGIFFREDFIDDTWKDRWIQSKHKSDYGEFKLALGRDFNNEKLDRGIQTSKNASFYALSAKFPDAFSNRNRTIAVQFTVKHDQNIDCGGGYIKILPSDVDLNDFHGETPYYIMFGPDICGGDAHVHLIFNYKGKNLPMKNKLLIVKDDITHLYTLLLKPDKQYEILIDGKKEREGKLEEDWDFLPPKKIKDPAASKPKNWDDREYIDDVNDKKPDDWDKPEHIKDPDAKKPEDWDEDMDGEWEPPMINNPEYKGEWKPKQIKNPKYQGIWEHPEIDNPNYKYDPEIGIYEDWGAIGFDLWQVKAGSIFDNIVITDNPIEAKVFAAGTFDQLTVVEKYKKKMRDDEKRKEEEERIKKKEEEQQKKEKGVEEETHKKDEDETKKSEEKKVAKEEKKEREEKKKEEKTSEERMEEEKDEL</sequence>
<evidence type="ECO:0000256" key="16">
    <source>
        <dbReference type="SAM" id="MobiDB-lite"/>
    </source>
</evidence>
<keyword evidence="17" id="KW-1185">Reference proteome</keyword>
<dbReference type="PANTHER" id="PTHR11073">
    <property type="entry name" value="CALRETICULIN AND CALNEXIN"/>
    <property type="match status" value="1"/>
</dbReference>
<dbReference type="WBParaSite" id="ALUE_0001378901-mRNA-1">
    <property type="protein sequence ID" value="ALUE_0001378901-mRNA-1"/>
    <property type="gene ID" value="ALUE_0001378901"/>
</dbReference>
<keyword evidence="11 12" id="KW-0143">Chaperone</keyword>
<feature type="binding site" evidence="13">
    <location>
        <position position="314"/>
    </location>
    <ligand>
        <name>an alpha-D-glucoside</name>
        <dbReference type="ChEBI" id="CHEBI:22390"/>
    </ligand>
</feature>
<dbReference type="GO" id="GO:0030246">
    <property type="term" value="F:carbohydrate binding"/>
    <property type="evidence" value="ECO:0007669"/>
    <property type="project" value="UniProtKB-KW"/>
</dbReference>
<dbReference type="InterPro" id="IPR009169">
    <property type="entry name" value="Calreticulin"/>
</dbReference>
<keyword evidence="9" id="KW-0862">Zinc</keyword>
<evidence type="ECO:0000313" key="18">
    <source>
        <dbReference type="WBParaSite" id="ALUE_0001378901-mRNA-1"/>
    </source>
</evidence>
<evidence type="ECO:0000256" key="7">
    <source>
        <dbReference type="ARBA" id="ARBA00022737"/>
    </source>
</evidence>
<dbReference type="PANTHER" id="PTHR11073:SF2">
    <property type="entry name" value="CALRETICULIN"/>
    <property type="match status" value="1"/>
</dbReference>
<feature type="region of interest" description="Disordered" evidence="16">
    <location>
        <begin position="204"/>
        <end position="258"/>
    </location>
</feature>
<feature type="region of interest" description="Disordered" evidence="16">
    <location>
        <begin position="355"/>
        <end position="433"/>
    </location>
</feature>
<feature type="compositionally biased region" description="Basic and acidic residues" evidence="16">
    <location>
        <begin position="204"/>
        <end position="219"/>
    </location>
</feature>
<dbReference type="Pfam" id="PF00262">
    <property type="entry name" value="Calreticulin"/>
    <property type="match status" value="2"/>
</dbReference>
<dbReference type="SUPFAM" id="SSF63887">
    <property type="entry name" value="P-domain of calnexin/calreticulin"/>
    <property type="match status" value="1"/>
</dbReference>
<evidence type="ECO:0000256" key="5">
    <source>
        <dbReference type="ARBA" id="ARBA00022729"/>
    </source>
</evidence>
<dbReference type="FunFam" id="2.10.250.10:FF:000002">
    <property type="entry name" value="Calreticulin"/>
    <property type="match status" value="1"/>
</dbReference>
<keyword evidence="5 15" id="KW-0732">Signal</keyword>
<dbReference type="Gene3D" id="2.10.250.10">
    <property type="entry name" value="Calreticulin/calnexin, P domain"/>
    <property type="match status" value="1"/>
</dbReference>
<dbReference type="InterPro" id="IPR001580">
    <property type="entry name" value="Calret/calnex"/>
</dbReference>
<feature type="binding site" evidence="13">
    <location>
        <position position="133"/>
    </location>
    <ligand>
        <name>an alpha-D-glucoside</name>
        <dbReference type="ChEBI" id="CHEBI:22390"/>
    </ligand>
</feature>
<dbReference type="PIRSF" id="PIRSF002356">
    <property type="entry name" value="Calreticulin"/>
    <property type="match status" value="1"/>
</dbReference>
<dbReference type="GO" id="GO:0006457">
    <property type="term" value="P:protein folding"/>
    <property type="evidence" value="ECO:0007669"/>
    <property type="project" value="InterPro"/>
</dbReference>
<evidence type="ECO:0000256" key="3">
    <source>
        <dbReference type="ARBA" id="ARBA00015837"/>
    </source>
</evidence>
<feature type="chain" id="PRO_5039962355" description="Calreticulin" evidence="15">
    <location>
        <begin position="18"/>
        <end position="433"/>
    </location>
</feature>
<keyword evidence="14" id="KW-1015">Disulfide bond</keyword>
<dbReference type="SUPFAM" id="SSF49899">
    <property type="entry name" value="Concanavalin A-like lectins/glucanases"/>
    <property type="match status" value="1"/>
</dbReference>
<dbReference type="InterPro" id="IPR009033">
    <property type="entry name" value="Calreticulin/calnexin_P_dom_sf"/>
</dbReference>
<feature type="signal peptide" evidence="15">
    <location>
        <begin position="1"/>
        <end position="17"/>
    </location>
</feature>
<evidence type="ECO:0000256" key="9">
    <source>
        <dbReference type="ARBA" id="ARBA00022833"/>
    </source>
</evidence>
<feature type="binding site" evidence="13">
    <location>
        <position position="109"/>
    </location>
    <ligand>
        <name>an alpha-D-glucoside</name>
        <dbReference type="ChEBI" id="CHEBI:22390"/>
    </ligand>
</feature>
<dbReference type="GO" id="GO:0005788">
    <property type="term" value="C:endoplasmic reticulum lumen"/>
    <property type="evidence" value="ECO:0007669"/>
    <property type="project" value="UniProtKB-SubCell"/>
</dbReference>
<protein>
    <recommendedName>
        <fullName evidence="3 12">Calreticulin</fullName>
    </recommendedName>
</protein>
<feature type="compositionally biased region" description="Acidic residues" evidence="16">
    <location>
        <begin position="249"/>
        <end position="258"/>
    </location>
</feature>
<evidence type="ECO:0000256" key="15">
    <source>
        <dbReference type="RuleBase" id="RU362126"/>
    </source>
</evidence>
<evidence type="ECO:0000256" key="2">
    <source>
        <dbReference type="ARBA" id="ARBA00010983"/>
    </source>
</evidence>
<evidence type="ECO:0000256" key="4">
    <source>
        <dbReference type="ARBA" id="ARBA00022723"/>
    </source>
</evidence>
<reference evidence="18" key="1">
    <citation type="submission" date="2023-03" db="UniProtKB">
        <authorList>
            <consortium name="WormBaseParasite"/>
        </authorList>
    </citation>
    <scope>IDENTIFICATION</scope>
</reference>
<evidence type="ECO:0000313" key="17">
    <source>
        <dbReference type="Proteomes" id="UP000036681"/>
    </source>
</evidence>
<dbReference type="Proteomes" id="UP000036681">
    <property type="component" value="Unplaced"/>
</dbReference>
<evidence type="ECO:0000256" key="10">
    <source>
        <dbReference type="ARBA" id="ARBA00022837"/>
    </source>
</evidence>
<feature type="disulfide bond" evidence="14">
    <location>
        <begin position="103"/>
        <end position="135"/>
    </location>
</feature>
<comment type="similarity">
    <text evidence="2 12 15">Belongs to the calreticulin family.</text>
</comment>
<dbReference type="GO" id="GO:0005789">
    <property type="term" value="C:endoplasmic reticulum membrane"/>
    <property type="evidence" value="ECO:0007669"/>
    <property type="project" value="TreeGrafter"/>
</dbReference>
<dbReference type="PRINTS" id="PR00626">
    <property type="entry name" value="CALRETICULIN"/>
</dbReference>
<keyword evidence="6" id="KW-0430">Lectin</keyword>
<evidence type="ECO:0000256" key="13">
    <source>
        <dbReference type="PIRSR" id="PIRSR002356-1"/>
    </source>
</evidence>
<evidence type="ECO:0000256" key="6">
    <source>
        <dbReference type="ARBA" id="ARBA00022734"/>
    </source>
</evidence>
<dbReference type="Gene3D" id="2.60.120.200">
    <property type="match status" value="1"/>
</dbReference>
<dbReference type="InterPro" id="IPR013320">
    <property type="entry name" value="ConA-like_dom_sf"/>
</dbReference>
<evidence type="ECO:0000256" key="14">
    <source>
        <dbReference type="PIRSR" id="PIRSR002356-3"/>
    </source>
</evidence>
<feature type="compositionally biased region" description="Basic and acidic residues" evidence="16">
    <location>
        <begin position="225"/>
        <end position="248"/>
    </location>
</feature>
<dbReference type="PROSITE" id="PS00805">
    <property type="entry name" value="CALRETICULIN_REPEAT"/>
    <property type="match status" value="2"/>
</dbReference>
<name>A0A9J2PWW9_ASCLU</name>
<evidence type="ECO:0000256" key="1">
    <source>
        <dbReference type="ARBA" id="ARBA00004319"/>
    </source>
</evidence>
<evidence type="ECO:0000256" key="12">
    <source>
        <dbReference type="PIRNR" id="PIRNR002356"/>
    </source>
</evidence>
<dbReference type="GO" id="GO:0036503">
    <property type="term" value="P:ERAD pathway"/>
    <property type="evidence" value="ECO:0007669"/>
    <property type="project" value="TreeGrafter"/>
</dbReference>
<keyword evidence="10" id="KW-0106">Calcium</keyword>
<dbReference type="PROSITE" id="PS00803">
    <property type="entry name" value="CALRETICULIN_1"/>
    <property type="match status" value="1"/>
</dbReference>
<dbReference type="GO" id="GO:0005509">
    <property type="term" value="F:calcium ion binding"/>
    <property type="evidence" value="ECO:0007669"/>
    <property type="project" value="InterPro"/>
</dbReference>